<accession>A0A834ZPF0</accession>
<dbReference type="AlphaFoldDB" id="A0A834ZPF0"/>
<dbReference type="OMA" id="TMIPGRA"/>
<protein>
    <submittedName>
        <fullName evidence="1">Uncharacterized protein</fullName>
    </submittedName>
</protein>
<dbReference type="PANTHER" id="PTHR21068:SF49">
    <property type="entry name" value="SENESCENCE DOMAIN-CONTAINING PROTEIN"/>
    <property type="match status" value="1"/>
</dbReference>
<organism evidence="1 2">
    <name type="scientific">Tetracentron sinense</name>
    <name type="common">Spur-leaf</name>
    <dbReference type="NCBI Taxonomy" id="13715"/>
    <lineage>
        <taxon>Eukaryota</taxon>
        <taxon>Viridiplantae</taxon>
        <taxon>Streptophyta</taxon>
        <taxon>Embryophyta</taxon>
        <taxon>Tracheophyta</taxon>
        <taxon>Spermatophyta</taxon>
        <taxon>Magnoliopsida</taxon>
        <taxon>Trochodendrales</taxon>
        <taxon>Trochodendraceae</taxon>
        <taxon>Tetracentron</taxon>
    </lineage>
</organism>
<proteinExistence type="predicted"/>
<dbReference type="GO" id="GO:0005886">
    <property type="term" value="C:plasma membrane"/>
    <property type="evidence" value="ECO:0007669"/>
    <property type="project" value="TreeGrafter"/>
</dbReference>
<reference evidence="1 2" key="1">
    <citation type="submission" date="2020-04" db="EMBL/GenBank/DDBJ databases">
        <title>Plant Genome Project.</title>
        <authorList>
            <person name="Zhang R.-G."/>
        </authorList>
    </citation>
    <scope>NUCLEOTIDE SEQUENCE [LARGE SCALE GENOMIC DNA]</scope>
    <source>
        <strain evidence="1">YNK0</strain>
        <tissue evidence="1">Leaf</tissue>
    </source>
</reference>
<dbReference type="EMBL" id="JABCRI010000002">
    <property type="protein sequence ID" value="KAF8411524.1"/>
    <property type="molecule type" value="Genomic_DNA"/>
</dbReference>
<name>A0A834ZPF0_TETSI</name>
<gene>
    <name evidence="1" type="ORF">HHK36_004076</name>
</gene>
<dbReference type="Proteomes" id="UP000655225">
    <property type="component" value="Unassembled WGS sequence"/>
</dbReference>
<dbReference type="OrthoDB" id="1902436at2759"/>
<keyword evidence="2" id="KW-1185">Reference proteome</keyword>
<evidence type="ECO:0000313" key="1">
    <source>
        <dbReference type="EMBL" id="KAF8411524.1"/>
    </source>
</evidence>
<dbReference type="PANTHER" id="PTHR21068">
    <property type="entry name" value="SPARTIN"/>
    <property type="match status" value="1"/>
</dbReference>
<evidence type="ECO:0000313" key="2">
    <source>
        <dbReference type="Proteomes" id="UP000655225"/>
    </source>
</evidence>
<dbReference type="InterPro" id="IPR045036">
    <property type="entry name" value="Spartin-like"/>
</dbReference>
<comment type="caution">
    <text evidence="1">The sequence shown here is derived from an EMBL/GenBank/DDBJ whole genome shotgun (WGS) entry which is preliminary data.</text>
</comment>
<sequence length="401" mass="43913">MDAKFSSNESTRLVETKQIFPSGTDTEVLRIESAVLSLMDSDHSNMADVIRVGEFAVRVITQTRNPILISLCMVDELHWPITKDSPILRVGSRSFAFAMPGLLYGLQFSESSSHEDVLQTLEGILMRFGHYEDHSGRVNGIQFSVPENSPCFWSASHSKIERITVPLFIRIGADPGKSLTSIIINGMNEGLSKVIRMSGITKVVAKAVLVGAIDSDHFDIFHVRSRPSDTHNDMVSPPGAFPTIFLFSDMVEAVEGSGLIASGNYESLPPCHPTWMPLPDIKIWNINKKGLILLLQALVTSASASASVYGDEMSSTTEKSEGREKMNWEPMEADAMTGDLMEEEVNSAEPMEEEPKKGEDKAICEIRFPIIVAGGNITTGNNGRNLVESGRGLCWDGSSMN</sequence>